<dbReference type="PROSITE" id="PS50977">
    <property type="entry name" value="HTH_TETR_2"/>
    <property type="match status" value="1"/>
</dbReference>
<evidence type="ECO:0000256" key="2">
    <source>
        <dbReference type="PROSITE-ProRule" id="PRU00335"/>
    </source>
</evidence>
<evidence type="ECO:0000313" key="4">
    <source>
        <dbReference type="EMBL" id="CAA6811079.1"/>
    </source>
</evidence>
<gene>
    <name evidence="4" type="ORF">HELGO_WM135</name>
</gene>
<dbReference type="InterPro" id="IPR009057">
    <property type="entry name" value="Homeodomain-like_sf"/>
</dbReference>
<dbReference type="PANTHER" id="PTHR43479">
    <property type="entry name" value="ACREF/ENVCD OPERON REPRESSOR-RELATED"/>
    <property type="match status" value="1"/>
</dbReference>
<dbReference type="InterPro" id="IPR050624">
    <property type="entry name" value="HTH-type_Tx_Regulator"/>
</dbReference>
<dbReference type="SUPFAM" id="SSF48498">
    <property type="entry name" value="Tetracyclin repressor-like, C-terminal domain"/>
    <property type="match status" value="1"/>
</dbReference>
<dbReference type="InterPro" id="IPR001647">
    <property type="entry name" value="HTH_TetR"/>
</dbReference>
<dbReference type="AlphaFoldDB" id="A0A6S6SRE3"/>
<dbReference type="PANTHER" id="PTHR43479:SF11">
    <property type="entry name" value="ACREF_ENVCD OPERON REPRESSOR-RELATED"/>
    <property type="match status" value="1"/>
</dbReference>
<keyword evidence="1 2" id="KW-0238">DNA-binding</keyword>
<dbReference type="GO" id="GO:0003677">
    <property type="term" value="F:DNA binding"/>
    <property type="evidence" value="ECO:0007669"/>
    <property type="project" value="UniProtKB-UniRule"/>
</dbReference>
<protein>
    <submittedName>
        <fullName evidence="4">TetR family transcriptional regulator</fullName>
    </submittedName>
</protein>
<dbReference type="SUPFAM" id="SSF46689">
    <property type="entry name" value="Homeodomain-like"/>
    <property type="match status" value="1"/>
</dbReference>
<dbReference type="Pfam" id="PF00440">
    <property type="entry name" value="TetR_N"/>
    <property type="match status" value="1"/>
</dbReference>
<organism evidence="4">
    <name type="scientific">uncultured Sulfurovum sp</name>
    <dbReference type="NCBI Taxonomy" id="269237"/>
    <lineage>
        <taxon>Bacteria</taxon>
        <taxon>Pseudomonadati</taxon>
        <taxon>Campylobacterota</taxon>
        <taxon>Epsilonproteobacteria</taxon>
        <taxon>Campylobacterales</taxon>
        <taxon>Sulfurovaceae</taxon>
        <taxon>Sulfurovum</taxon>
        <taxon>environmental samples</taxon>
    </lineage>
</organism>
<evidence type="ECO:0000256" key="1">
    <source>
        <dbReference type="ARBA" id="ARBA00023125"/>
    </source>
</evidence>
<name>A0A6S6SRE3_9BACT</name>
<dbReference type="InterPro" id="IPR023772">
    <property type="entry name" value="DNA-bd_HTH_TetR-type_CS"/>
</dbReference>
<evidence type="ECO:0000259" key="3">
    <source>
        <dbReference type="PROSITE" id="PS50977"/>
    </source>
</evidence>
<dbReference type="PRINTS" id="PR00455">
    <property type="entry name" value="HTHTETR"/>
</dbReference>
<reference evidence="4" key="1">
    <citation type="submission" date="2020-01" db="EMBL/GenBank/DDBJ databases">
        <authorList>
            <person name="Meier V. D."/>
            <person name="Meier V D."/>
        </authorList>
    </citation>
    <scope>NUCLEOTIDE SEQUENCE</scope>
    <source>
        <strain evidence="4">HLG_WM_MAG_01</strain>
    </source>
</reference>
<sequence length="199" mass="22464">MAIIVDKEEKRRAIALASKELLLEHGIKNITISKIAACAGVGKGTIYGYFNNKEDIVFEIISVFIAEHEKALYALIDEDITTKEKIRRSLSMLYSNAEYEKQLSIYREFLAISLTSNIEEMIAFSRACRTRFETAIERIINEAIDKGDIKPQAKAMTSTLHTYSIGLVVDTKTNALEPQEHIDAFVEALFALIENKDIK</sequence>
<feature type="DNA-binding region" description="H-T-H motif" evidence="2">
    <location>
        <begin position="31"/>
        <end position="50"/>
    </location>
</feature>
<proteinExistence type="predicted"/>
<dbReference type="PROSITE" id="PS01081">
    <property type="entry name" value="HTH_TETR_1"/>
    <property type="match status" value="1"/>
</dbReference>
<dbReference type="InterPro" id="IPR036271">
    <property type="entry name" value="Tet_transcr_reg_TetR-rel_C_sf"/>
</dbReference>
<feature type="domain" description="HTH tetR-type" evidence="3">
    <location>
        <begin position="8"/>
        <end position="68"/>
    </location>
</feature>
<dbReference type="Gene3D" id="1.10.357.10">
    <property type="entry name" value="Tetracycline Repressor, domain 2"/>
    <property type="match status" value="1"/>
</dbReference>
<accession>A0A6S6SRE3</accession>
<dbReference type="EMBL" id="CACVAS010000058">
    <property type="protein sequence ID" value="CAA6811079.1"/>
    <property type="molecule type" value="Genomic_DNA"/>
</dbReference>